<comment type="caution">
    <text evidence="1">The sequence shown here is derived from an EMBL/GenBank/DDBJ whole genome shotgun (WGS) entry which is preliminary data.</text>
</comment>
<dbReference type="EMBL" id="VSSQ01028478">
    <property type="protein sequence ID" value="MPM78210.1"/>
    <property type="molecule type" value="Genomic_DNA"/>
</dbReference>
<gene>
    <name evidence="1" type="ORF">SDC9_125221</name>
</gene>
<accession>A0A645CMC8</accession>
<organism evidence="1">
    <name type="scientific">bioreactor metagenome</name>
    <dbReference type="NCBI Taxonomy" id="1076179"/>
    <lineage>
        <taxon>unclassified sequences</taxon>
        <taxon>metagenomes</taxon>
        <taxon>ecological metagenomes</taxon>
    </lineage>
</organism>
<proteinExistence type="predicted"/>
<name>A0A645CMC8_9ZZZZ</name>
<evidence type="ECO:0000313" key="1">
    <source>
        <dbReference type="EMBL" id="MPM78210.1"/>
    </source>
</evidence>
<reference evidence="1" key="1">
    <citation type="submission" date="2019-08" db="EMBL/GenBank/DDBJ databases">
        <authorList>
            <person name="Kucharzyk K."/>
            <person name="Murdoch R.W."/>
            <person name="Higgins S."/>
            <person name="Loffler F."/>
        </authorList>
    </citation>
    <scope>NUCLEOTIDE SEQUENCE</scope>
</reference>
<dbReference type="AlphaFoldDB" id="A0A645CMC8"/>
<sequence>MLVDRLEDAFLESTLVSASVGGVLSIDVGEVVLPIASSHMRQGKFKLLALIVDDGIEVLSSHLLVQEVQKPVGRTVDLIVVIKRESGIEVGVTPDTREDEVLIVAIVTEELGVGNEGHLSPIGLAGLPDLLVDQHTLAEGSPAELALTIAGYRKMGGERVDSLRTYPVQPH</sequence>
<protein>
    <submittedName>
        <fullName evidence="1">Uncharacterized protein</fullName>
    </submittedName>
</protein>